<dbReference type="SUPFAM" id="SSF53098">
    <property type="entry name" value="Ribonuclease H-like"/>
    <property type="match status" value="1"/>
</dbReference>
<dbReference type="GO" id="GO:0008270">
    <property type="term" value="F:zinc ion binding"/>
    <property type="evidence" value="ECO:0007669"/>
    <property type="project" value="InterPro"/>
</dbReference>
<feature type="region of interest" description="Disordered" evidence="6">
    <location>
        <begin position="368"/>
        <end position="389"/>
    </location>
</feature>
<keyword evidence="3" id="KW-0064">Aspartyl protease</keyword>
<dbReference type="InterPro" id="IPR057670">
    <property type="entry name" value="SH3_retrovirus"/>
</dbReference>
<dbReference type="InterPro" id="IPR043128">
    <property type="entry name" value="Rev_trsase/Diguanyl_cyclase"/>
</dbReference>
<feature type="compositionally biased region" description="Low complexity" evidence="6">
    <location>
        <begin position="182"/>
        <end position="195"/>
    </location>
</feature>
<evidence type="ECO:0000256" key="3">
    <source>
        <dbReference type="ARBA" id="ARBA00022750"/>
    </source>
</evidence>
<dbReference type="SUPFAM" id="SSF57756">
    <property type="entry name" value="Retrovirus zinc finger-like domains"/>
    <property type="match status" value="1"/>
</dbReference>
<dbReference type="GO" id="GO:0015074">
    <property type="term" value="P:DNA integration"/>
    <property type="evidence" value="ECO:0007669"/>
    <property type="project" value="InterPro"/>
</dbReference>
<feature type="region of interest" description="Disordered" evidence="6">
    <location>
        <begin position="1675"/>
        <end position="1750"/>
    </location>
</feature>
<evidence type="ECO:0000256" key="5">
    <source>
        <dbReference type="SAM" id="Coils"/>
    </source>
</evidence>
<feature type="coiled-coil region" evidence="5">
    <location>
        <begin position="1382"/>
        <end position="1409"/>
    </location>
</feature>
<dbReference type="InterPro" id="IPR013103">
    <property type="entry name" value="RVT_2"/>
</dbReference>
<keyword evidence="1" id="KW-0645">Protease</keyword>
<proteinExistence type="predicted"/>
<evidence type="ECO:0000256" key="1">
    <source>
        <dbReference type="ARBA" id="ARBA00022670"/>
    </source>
</evidence>
<gene>
    <name evidence="8" type="ORF">Tci_007095</name>
</gene>
<keyword evidence="4" id="KW-0378">Hydrolase</keyword>
<dbReference type="PROSITE" id="PS50994">
    <property type="entry name" value="INTEGRASE"/>
    <property type="match status" value="1"/>
</dbReference>
<evidence type="ECO:0000256" key="6">
    <source>
        <dbReference type="SAM" id="MobiDB-lite"/>
    </source>
</evidence>
<feature type="compositionally biased region" description="Basic and acidic residues" evidence="6">
    <location>
        <begin position="154"/>
        <end position="168"/>
    </location>
</feature>
<dbReference type="GO" id="GO:0003676">
    <property type="term" value="F:nucleic acid binding"/>
    <property type="evidence" value="ECO:0007669"/>
    <property type="project" value="InterPro"/>
</dbReference>
<dbReference type="Gene3D" id="3.30.420.10">
    <property type="entry name" value="Ribonuclease H-like superfamily/Ribonuclease H"/>
    <property type="match status" value="1"/>
</dbReference>
<dbReference type="InterPro" id="IPR012337">
    <property type="entry name" value="RNaseH-like_sf"/>
</dbReference>
<dbReference type="GO" id="GO:0006508">
    <property type="term" value="P:proteolysis"/>
    <property type="evidence" value="ECO:0007669"/>
    <property type="project" value="UniProtKB-KW"/>
</dbReference>
<dbReference type="InterPro" id="IPR043502">
    <property type="entry name" value="DNA/RNA_pol_sf"/>
</dbReference>
<dbReference type="Pfam" id="PF22936">
    <property type="entry name" value="Pol_BBD"/>
    <property type="match status" value="1"/>
</dbReference>
<dbReference type="PANTHER" id="PTHR42648:SF32">
    <property type="entry name" value="RIBONUCLEASE H-LIKE DOMAIN, GAG-PRE-INTEGRASE DOMAIN PROTEIN-RELATED"/>
    <property type="match status" value="1"/>
</dbReference>
<feature type="region of interest" description="Disordered" evidence="6">
    <location>
        <begin position="150"/>
        <end position="195"/>
    </location>
</feature>
<keyword evidence="5" id="KW-0175">Coiled coil</keyword>
<feature type="region of interest" description="Disordered" evidence="6">
    <location>
        <begin position="26"/>
        <end position="77"/>
    </location>
</feature>
<evidence type="ECO:0000256" key="2">
    <source>
        <dbReference type="ARBA" id="ARBA00022723"/>
    </source>
</evidence>
<dbReference type="EMBL" id="BKCJ010000656">
    <property type="protein sequence ID" value="GEU35117.1"/>
    <property type="molecule type" value="Genomic_DNA"/>
</dbReference>
<dbReference type="InterPro" id="IPR054722">
    <property type="entry name" value="PolX-like_BBD"/>
</dbReference>
<sequence length="1825" mass="204892">MRRIRKGFSGRVTPLFSIMMIQTQSEMGEGSTIPTDPHHTPTILQSSSSQLQKIQKPRKPKRKNTQVPQPSGSTDNITDEAIHKELGDSLVVSAAKLPILNPNKFDLFKMRIKQYFLMTDYSLWEVILNGDSLVPTRLVEGVVQPVAPTSAEQKLARKNELKAHETEVKNSSSRGTTTQNLSFVSSSNTDSTTDSVSSTASVSAVCAKMHVSSLPNVDSLSNAIDVDDLEEMDLIWQMAMLTMRARRFLQKTGRNLSDNGPTSMGFDMSKVEYYNCHRKGHFARKCRSPKDLRKSGAPEPQRRTIPVETSTSNALVSQCDGIGSYDWSYQAEDEPANFALMAFSPLSSSSDTESTEQVQTPRHYVQPIETSIPAATPKQTSLKSNSSGKRKNRKTFFVCKSVDHLIKDCDYHAKKMAQPTHRNYAHRGNNKQHASLTNKNPPKHMISATVLTQSKLVSITAVRPVSVVVPKIMVTRPRLAHPIITKSKSPIRRHITYSQSPKTSNSPPRVTAVQALVGNSQYALKDKGVIDSGCLRHMTRNMSYLSEFEELNGGYVAFGGNPKGGKISGKGKIKTGIKREFSVPRTPKQNGIAERKNMTLIEATRTMLVDSLLPIPFWAKAVNTAFYVQNRVLVTKPHKKTPYKLLQGRPPSIGFMRPFGCPVTILNTLDSLGKFEGKVDERFLVGYSINSKAFRVFNSRTRIVQETLHVNFLENKTNVAGSGPTWLFDIDSLTRTMHYQPVILGNQTNPSAGFQDKFDAEKAGEEIDQQYVLFPVWSSGSTNPQNNEEDATFDGKEHDFDAKKHDSYCWTNSLNNTNTFSVAGPLNAAVSPTYGKSSFIDASQLPDDLDMPKLEDITYSDDEDVVGVESNFNNLESFIQVSPIPTIRIHKDHLVSQIIGDLSSTTQMKSMTRVVKDQGGLSQMFDNDFHICIFACFLSQEEPKRVHQALKDPSWTEAMQEELLQFKMQKVEVYVCQPSGFEDPDYPDKVYKVVKELYGLHQAPRAWYETLATYLLENGFQRGIIDQTLFIKKQKGDILLVKQKKDEIFNSQDKYVAEILRNFRLTEGKSASTPIDTEKPLLKDPNGEDVDVHTYRLISWQCKKQTVVATSSTEAEYVATASCCAQVLWIQNQLLNYGYIKYALTINPNIYVSGIKQFWNTVIIKQDNDITRLQALVDKKKVVVTEAAIREALWLDDAEGVDCMPNEEIFADLARVDLDKDDAISLMDDKVEDNKEEEAKEDEPAEVQEVVDVVTIAKLITEVVTAASTIISAAEPQVPAATITAAPVRVAVASTRKRKGVVIRDPEEESTTSSIIPADTKSKDKGKRIMVEEPKPLKKKQQVEMDEEYARKLHAELNKDIDWDVAIDHVKQMMKEEYSRALQSINETLAQKAATRRKLNEEVEDLKRHLEIVPDEDDDVFTKATPLARKVLVVDYEIIHLNNKPHYKIIQADGTHQLFVSFLTLLKNFDREDLESLWSLVKERWTGSSLKESKDYTWSSKFQELEATGIVCTGRPLGAYDLRVATPRALVYVGLMTSEDARSFRLTRKTKKRPPSFALMERLPTDTCLSVYAMLRGRSKDKMLKRCEDTNLVLNWKKCHFMVKEGIVLGHKISKSGIEVDRAKPTLSSRMSARIAEVAALSPSSFHKRYRSFQETSSPSSSLTLPIRKRYQGTSELVEDTEDESSDSDANIDGSDDESHGLDDEGYDLEEESHGSEEEEEEATPEGEGSVPSMFKVGQSSRSVPEHEGAERKFAFRQPTLVTWVDPEDGRVYTDIPNHIPPATPAATISVDEDQFLELGAQLELHWSILHDHAHRLDALLIRSK</sequence>
<dbReference type="Gene3D" id="3.30.70.270">
    <property type="match status" value="1"/>
</dbReference>
<evidence type="ECO:0000256" key="4">
    <source>
        <dbReference type="ARBA" id="ARBA00022801"/>
    </source>
</evidence>
<name>A0A6L2JEV2_TANCI</name>
<comment type="caution">
    <text evidence="8">The sequence shown here is derived from an EMBL/GenBank/DDBJ whole genome shotgun (WGS) entry which is preliminary data.</text>
</comment>
<dbReference type="InterPro" id="IPR001584">
    <property type="entry name" value="Integrase_cat-core"/>
</dbReference>
<feature type="compositionally biased region" description="Acidic residues" evidence="6">
    <location>
        <begin position="1704"/>
        <end position="1725"/>
    </location>
</feature>
<keyword evidence="2" id="KW-0479">Metal-binding</keyword>
<dbReference type="InterPro" id="IPR036397">
    <property type="entry name" value="RNaseH_sf"/>
</dbReference>
<feature type="compositionally biased region" description="Polar residues" evidence="6">
    <location>
        <begin position="65"/>
        <end position="76"/>
    </location>
</feature>
<dbReference type="Pfam" id="PF07727">
    <property type="entry name" value="RVT_2"/>
    <property type="match status" value="1"/>
</dbReference>
<reference evidence="8" key="1">
    <citation type="journal article" date="2019" name="Sci. Rep.">
        <title>Draft genome of Tanacetum cinerariifolium, the natural source of mosquito coil.</title>
        <authorList>
            <person name="Yamashiro T."/>
            <person name="Shiraishi A."/>
            <person name="Satake H."/>
            <person name="Nakayama K."/>
        </authorList>
    </citation>
    <scope>NUCLEOTIDE SEQUENCE</scope>
</reference>
<feature type="domain" description="Integrase catalytic" evidence="7">
    <location>
        <begin position="576"/>
        <end position="650"/>
    </location>
</feature>
<dbReference type="InterPro" id="IPR039537">
    <property type="entry name" value="Retrotran_Ty1/copia-like"/>
</dbReference>
<evidence type="ECO:0000259" key="7">
    <source>
        <dbReference type="PROSITE" id="PS50994"/>
    </source>
</evidence>
<feature type="compositionally biased region" description="Acidic residues" evidence="6">
    <location>
        <begin position="1677"/>
        <end position="1687"/>
    </location>
</feature>
<accession>A0A6L2JEV2</accession>
<dbReference type="PANTHER" id="PTHR42648">
    <property type="entry name" value="TRANSPOSASE, PUTATIVE-RELATED"/>
    <property type="match status" value="1"/>
</dbReference>
<dbReference type="GO" id="GO:0004190">
    <property type="term" value="F:aspartic-type endopeptidase activity"/>
    <property type="evidence" value="ECO:0007669"/>
    <property type="project" value="UniProtKB-KW"/>
</dbReference>
<dbReference type="SUPFAM" id="SSF56672">
    <property type="entry name" value="DNA/RNA polymerases"/>
    <property type="match status" value="1"/>
</dbReference>
<feature type="compositionally biased region" description="Basic residues" evidence="6">
    <location>
        <begin position="55"/>
        <end position="64"/>
    </location>
</feature>
<organism evidence="8">
    <name type="scientific">Tanacetum cinerariifolium</name>
    <name type="common">Dalmatian daisy</name>
    <name type="synonym">Chrysanthemum cinerariifolium</name>
    <dbReference type="NCBI Taxonomy" id="118510"/>
    <lineage>
        <taxon>Eukaryota</taxon>
        <taxon>Viridiplantae</taxon>
        <taxon>Streptophyta</taxon>
        <taxon>Embryophyta</taxon>
        <taxon>Tracheophyta</taxon>
        <taxon>Spermatophyta</taxon>
        <taxon>Magnoliopsida</taxon>
        <taxon>eudicotyledons</taxon>
        <taxon>Gunneridae</taxon>
        <taxon>Pentapetalae</taxon>
        <taxon>asterids</taxon>
        <taxon>campanulids</taxon>
        <taxon>Asterales</taxon>
        <taxon>Asteraceae</taxon>
        <taxon>Asteroideae</taxon>
        <taxon>Anthemideae</taxon>
        <taxon>Anthemidinae</taxon>
        <taxon>Tanacetum</taxon>
    </lineage>
</organism>
<protein>
    <submittedName>
        <fullName evidence="8">Putative ribonuclease H-like domain-containing protein</fullName>
    </submittedName>
</protein>
<dbReference type="CDD" id="cd09272">
    <property type="entry name" value="RNase_HI_RT_Ty1"/>
    <property type="match status" value="1"/>
</dbReference>
<dbReference type="Pfam" id="PF25597">
    <property type="entry name" value="SH3_retrovirus"/>
    <property type="match status" value="1"/>
</dbReference>
<dbReference type="InterPro" id="IPR036875">
    <property type="entry name" value="Znf_CCHC_sf"/>
</dbReference>
<feature type="compositionally biased region" description="Polar residues" evidence="6">
    <location>
        <begin position="169"/>
        <end position="181"/>
    </location>
</feature>
<evidence type="ECO:0000313" key="8">
    <source>
        <dbReference type="EMBL" id="GEU35117.1"/>
    </source>
</evidence>
<feature type="compositionally biased region" description="Low complexity" evidence="6">
    <location>
        <begin position="32"/>
        <end position="54"/>
    </location>
</feature>